<keyword evidence="2" id="KW-1185">Reference proteome</keyword>
<organism evidence="1 2">
    <name type="scientific">Slackia equolifaciens</name>
    <dbReference type="NCBI Taxonomy" id="498718"/>
    <lineage>
        <taxon>Bacteria</taxon>
        <taxon>Bacillati</taxon>
        <taxon>Actinomycetota</taxon>
        <taxon>Coriobacteriia</taxon>
        <taxon>Eggerthellales</taxon>
        <taxon>Eggerthellaceae</taxon>
        <taxon>Slackia</taxon>
    </lineage>
</organism>
<comment type="caution">
    <text evidence="1">The sequence shown here is derived from an EMBL/GenBank/DDBJ whole genome shotgun (WGS) entry which is preliminary data.</text>
</comment>
<proteinExistence type="predicted"/>
<dbReference type="OrthoDB" id="3171606at2"/>
<name>A0A3N0ARU7_9ACTN</name>
<dbReference type="Pfam" id="PF10977">
    <property type="entry name" value="DUF2797"/>
    <property type="match status" value="1"/>
</dbReference>
<reference evidence="2" key="1">
    <citation type="submission" date="2018-05" db="EMBL/GenBank/DDBJ databases">
        <title>Genome Sequencing of selected type strains of the family Eggerthellaceae.</title>
        <authorList>
            <person name="Danylec N."/>
            <person name="Stoll D.A."/>
            <person name="Doetsch A."/>
            <person name="Huch M."/>
        </authorList>
    </citation>
    <scope>NUCLEOTIDE SEQUENCE [LARGE SCALE GENOMIC DNA]</scope>
    <source>
        <strain evidence="2">DSM 24851</strain>
    </source>
</reference>
<accession>A0A3N0ARU7</accession>
<evidence type="ECO:0000313" key="1">
    <source>
        <dbReference type="EMBL" id="RNL37553.1"/>
    </source>
</evidence>
<dbReference type="EMBL" id="QIBX01000026">
    <property type="protein sequence ID" value="RNL37553.1"/>
    <property type="molecule type" value="Genomic_DNA"/>
</dbReference>
<dbReference type="RefSeq" id="WP_123209723.1">
    <property type="nucleotide sequence ID" value="NZ_JBHTHO010000030.1"/>
</dbReference>
<protein>
    <submittedName>
        <fullName evidence="1">DUF2797 domain-containing protein</fullName>
    </submittedName>
</protein>
<dbReference type="AlphaFoldDB" id="A0A3N0ARU7"/>
<sequence length="299" mass="33434">MPRFMPDATLVFSGLGYDAQGPYIQVNNLQKKVQMRLPVLGRTFTIRKLEQRYCIGAFDLKTYESRACDLMAELPPFSDYKDDMCPACREATGFNPAFYNADAISPQQREYNKTPHFVYMAYFSPAHLKVGISSETRGIERLLEQGARVAGILKRYPNADEARGLEAHLCAQEGILETMRVSTKNRLLSESFNAQEAIECVMRTAREHGVEPECGCLDLTPYYFGEGASVPPMIQPPDTAPADMCAGRCVGMIGGTLALEQDGNVFVVPIKEWESHALEITVGEVLCEYDYEPQQMGLW</sequence>
<dbReference type="Proteomes" id="UP000269591">
    <property type="component" value="Unassembled WGS sequence"/>
</dbReference>
<dbReference type="InterPro" id="IPR021246">
    <property type="entry name" value="DUF2797"/>
</dbReference>
<evidence type="ECO:0000313" key="2">
    <source>
        <dbReference type="Proteomes" id="UP000269591"/>
    </source>
</evidence>
<gene>
    <name evidence="1" type="ORF">DMP06_10730</name>
</gene>